<gene>
    <name evidence="5" type="ORF">MMF94_00535</name>
</gene>
<evidence type="ECO:0000313" key="5">
    <source>
        <dbReference type="EMBL" id="MCH6164150.1"/>
    </source>
</evidence>
<dbReference type="SMART" id="SM00347">
    <property type="entry name" value="HTH_MARR"/>
    <property type="match status" value="1"/>
</dbReference>
<accession>A0ABS9T6I3</accession>
<proteinExistence type="predicted"/>
<evidence type="ECO:0000256" key="1">
    <source>
        <dbReference type="ARBA" id="ARBA00023015"/>
    </source>
</evidence>
<feature type="domain" description="HTH marR-type" evidence="4">
    <location>
        <begin position="7"/>
        <end position="138"/>
    </location>
</feature>
<dbReference type="RefSeq" id="WP_241034183.1">
    <property type="nucleotide sequence ID" value="NZ_JAKXMK010000001.1"/>
</dbReference>
<keyword evidence="1" id="KW-0805">Transcription regulation</keyword>
<reference evidence="5 6" key="1">
    <citation type="submission" date="2022-03" db="EMBL/GenBank/DDBJ databases">
        <title>Pseudonocardia alaer sp. nov., a novel actinomycete isolated from reed forest soil.</title>
        <authorList>
            <person name="Wang L."/>
        </authorList>
    </citation>
    <scope>NUCLEOTIDE SEQUENCE [LARGE SCALE GENOMIC DNA]</scope>
    <source>
        <strain evidence="5 6">Y-16303</strain>
    </source>
</reference>
<dbReference type="InterPro" id="IPR036388">
    <property type="entry name" value="WH-like_DNA-bd_sf"/>
</dbReference>
<dbReference type="InterPro" id="IPR052526">
    <property type="entry name" value="HTH-type_Bedaq_tolerance"/>
</dbReference>
<evidence type="ECO:0000313" key="6">
    <source>
        <dbReference type="Proteomes" id="UP001299970"/>
    </source>
</evidence>
<keyword evidence="6" id="KW-1185">Reference proteome</keyword>
<evidence type="ECO:0000259" key="4">
    <source>
        <dbReference type="PROSITE" id="PS50995"/>
    </source>
</evidence>
<dbReference type="InterPro" id="IPR036390">
    <property type="entry name" value="WH_DNA-bd_sf"/>
</dbReference>
<evidence type="ECO:0000256" key="3">
    <source>
        <dbReference type="ARBA" id="ARBA00023163"/>
    </source>
</evidence>
<dbReference type="Gene3D" id="1.10.10.10">
    <property type="entry name" value="Winged helix-like DNA-binding domain superfamily/Winged helix DNA-binding domain"/>
    <property type="match status" value="1"/>
</dbReference>
<name>A0ABS9T6I3_9PSEU</name>
<dbReference type="PROSITE" id="PS01117">
    <property type="entry name" value="HTH_MARR_1"/>
    <property type="match status" value="1"/>
</dbReference>
<organism evidence="5 6">
    <name type="scientific">Pseudonocardia alaniniphila</name>
    <dbReference type="NCBI Taxonomy" id="75291"/>
    <lineage>
        <taxon>Bacteria</taxon>
        <taxon>Bacillati</taxon>
        <taxon>Actinomycetota</taxon>
        <taxon>Actinomycetes</taxon>
        <taxon>Pseudonocardiales</taxon>
        <taxon>Pseudonocardiaceae</taxon>
        <taxon>Pseudonocardia</taxon>
    </lineage>
</organism>
<dbReference type="Pfam" id="PF01047">
    <property type="entry name" value="MarR"/>
    <property type="match status" value="1"/>
</dbReference>
<dbReference type="PANTHER" id="PTHR39515:SF2">
    <property type="entry name" value="HTH-TYPE TRANSCRIPTIONAL REGULATOR RV0880"/>
    <property type="match status" value="1"/>
</dbReference>
<dbReference type="PANTHER" id="PTHR39515">
    <property type="entry name" value="CONSERVED PROTEIN"/>
    <property type="match status" value="1"/>
</dbReference>
<dbReference type="InterPro" id="IPR000835">
    <property type="entry name" value="HTH_MarR-typ"/>
</dbReference>
<dbReference type="EMBL" id="JAKXMK010000001">
    <property type="protein sequence ID" value="MCH6164150.1"/>
    <property type="molecule type" value="Genomic_DNA"/>
</dbReference>
<sequence>MIASTTAADLIEALRTIVRTGRGARQAALFGDLPGASVTTLVALDRHGEQRMGELAERLCVDPSVVSRQVATLARSGFVARRPDPVDGRAQLLGITDAGRDAIARYRGEWIGWVAQALEDWDDEDAHHLVASLHRLADDLRQSAPAPSRPALPHPTTPAAR</sequence>
<comment type="caution">
    <text evidence="5">The sequence shown here is derived from an EMBL/GenBank/DDBJ whole genome shotgun (WGS) entry which is preliminary data.</text>
</comment>
<dbReference type="InterPro" id="IPR023187">
    <property type="entry name" value="Tscrpt_reg_MarR-type_CS"/>
</dbReference>
<keyword evidence="3" id="KW-0804">Transcription</keyword>
<keyword evidence="2" id="KW-0238">DNA-binding</keyword>
<dbReference type="PROSITE" id="PS50995">
    <property type="entry name" value="HTH_MARR_2"/>
    <property type="match status" value="1"/>
</dbReference>
<protein>
    <submittedName>
        <fullName evidence="5">MarR family winged helix-turn-helix transcriptional regulator</fullName>
    </submittedName>
</protein>
<evidence type="ECO:0000256" key="2">
    <source>
        <dbReference type="ARBA" id="ARBA00023125"/>
    </source>
</evidence>
<dbReference type="Proteomes" id="UP001299970">
    <property type="component" value="Unassembled WGS sequence"/>
</dbReference>
<dbReference type="SUPFAM" id="SSF46785">
    <property type="entry name" value="Winged helix' DNA-binding domain"/>
    <property type="match status" value="1"/>
</dbReference>